<dbReference type="Proteomes" id="UP000235346">
    <property type="component" value="Unassembled WGS sequence"/>
</dbReference>
<dbReference type="PANTHER" id="PTHR36307">
    <property type="entry name" value="FLAGELLA BASAL BODY P-RING FORMATION PROTEIN FLGA"/>
    <property type="match status" value="1"/>
</dbReference>
<dbReference type="InterPro" id="IPR013974">
    <property type="entry name" value="SAF"/>
</dbReference>
<dbReference type="Pfam" id="PF13144">
    <property type="entry name" value="ChapFlgA"/>
    <property type="match status" value="1"/>
</dbReference>
<dbReference type="NCBIfam" id="TIGR03170">
    <property type="entry name" value="flgA_cterm"/>
    <property type="match status" value="1"/>
</dbReference>
<feature type="signal peptide" evidence="7">
    <location>
        <begin position="1"/>
        <end position="34"/>
    </location>
</feature>
<reference evidence="9 10" key="1">
    <citation type="submission" date="2018-01" db="EMBL/GenBank/DDBJ databases">
        <title>Halomonas endophytica sp. nov., isolated from storage liquid in the stems of Populus euphratica.</title>
        <authorList>
            <person name="Chen C."/>
        </authorList>
    </citation>
    <scope>NUCLEOTIDE SEQUENCE [LARGE SCALE GENOMIC DNA]</scope>
    <source>
        <strain evidence="9 10">DSM 26881</strain>
    </source>
</reference>
<comment type="subcellular location">
    <subcellularLocation>
        <location evidence="1 7">Periplasm</location>
    </subcellularLocation>
</comment>
<dbReference type="OrthoDB" id="6236246at2"/>
<keyword evidence="9" id="KW-0282">Flagellum</keyword>
<evidence type="ECO:0000256" key="1">
    <source>
        <dbReference type="ARBA" id="ARBA00004418"/>
    </source>
</evidence>
<evidence type="ECO:0000256" key="5">
    <source>
        <dbReference type="ARBA" id="ARBA00022764"/>
    </source>
</evidence>
<comment type="similarity">
    <text evidence="2 7">Belongs to the FlgA family.</text>
</comment>
<keyword evidence="5 7" id="KW-0574">Periplasm</keyword>
<evidence type="ECO:0000256" key="3">
    <source>
        <dbReference type="ARBA" id="ARBA00014754"/>
    </source>
</evidence>
<dbReference type="GO" id="GO:0044780">
    <property type="term" value="P:bacterial-type flagellum assembly"/>
    <property type="evidence" value="ECO:0007669"/>
    <property type="project" value="InterPro"/>
</dbReference>
<name>A0A2N7TST5_9GAMM</name>
<dbReference type="GO" id="GO:0042597">
    <property type="term" value="C:periplasmic space"/>
    <property type="evidence" value="ECO:0007669"/>
    <property type="project" value="UniProtKB-SubCell"/>
</dbReference>
<evidence type="ECO:0000256" key="7">
    <source>
        <dbReference type="RuleBase" id="RU362063"/>
    </source>
</evidence>
<keyword evidence="7" id="KW-1005">Bacterial flagellum biogenesis</keyword>
<evidence type="ECO:0000313" key="10">
    <source>
        <dbReference type="Proteomes" id="UP000235346"/>
    </source>
</evidence>
<dbReference type="Gene3D" id="2.30.30.760">
    <property type="match status" value="1"/>
</dbReference>
<protein>
    <recommendedName>
        <fullName evidence="3 7">Flagella basal body P-ring formation protein FlgA</fullName>
    </recommendedName>
</protein>
<dbReference type="AlphaFoldDB" id="A0A2N7TST5"/>
<dbReference type="SMART" id="SM00858">
    <property type="entry name" value="SAF"/>
    <property type="match status" value="1"/>
</dbReference>
<sequence length="237" mass="25402">MIDATTRRPSRLSTRLLGACLALALLLAHRPTLADDALTAGVHAFLYEQAQAHGEEVVIEVRPPSARLPACETPRPFLTHASQPVLGRVSVGVRCGAEGRQVRYLQAEVGVIGDYPVAAREIAPGTAITADLLETRRGDLSRLPRQAVLDEAAVLGQVARRALAAGSPLQAHQFQARALVERGQKVTVEAQGPSFRVTREGEALEPGGEGERVRVRFTNRELVTATVVGDARLAVDF</sequence>
<proteinExistence type="inferred from homology"/>
<accession>A0A2N7TST5</accession>
<dbReference type="InterPro" id="IPR039246">
    <property type="entry name" value="Flagellar_FlgA"/>
</dbReference>
<dbReference type="PANTHER" id="PTHR36307:SF1">
    <property type="entry name" value="FLAGELLA BASAL BODY P-RING FORMATION PROTEIN FLGA"/>
    <property type="match status" value="1"/>
</dbReference>
<dbReference type="InterPro" id="IPR041231">
    <property type="entry name" value="FlgA_N"/>
</dbReference>
<evidence type="ECO:0000256" key="2">
    <source>
        <dbReference type="ARBA" id="ARBA00010474"/>
    </source>
</evidence>
<keyword evidence="9" id="KW-0969">Cilium</keyword>
<organism evidence="9 10">
    <name type="scientific">Halomonas heilongjiangensis</name>
    <dbReference type="NCBI Taxonomy" id="1387883"/>
    <lineage>
        <taxon>Bacteria</taxon>
        <taxon>Pseudomonadati</taxon>
        <taxon>Pseudomonadota</taxon>
        <taxon>Gammaproteobacteria</taxon>
        <taxon>Oceanospirillales</taxon>
        <taxon>Halomonadaceae</taxon>
        <taxon>Halomonas</taxon>
    </lineage>
</organism>
<dbReference type="RefSeq" id="WP_102626604.1">
    <property type="nucleotide sequence ID" value="NZ_PDOH01000014.1"/>
</dbReference>
<gene>
    <name evidence="9" type="ORF">C1H66_03950</name>
</gene>
<feature type="domain" description="SAF" evidence="8">
    <location>
        <begin position="113"/>
        <end position="175"/>
    </location>
</feature>
<evidence type="ECO:0000256" key="4">
    <source>
        <dbReference type="ARBA" id="ARBA00022729"/>
    </source>
</evidence>
<keyword evidence="9" id="KW-0966">Cell projection</keyword>
<keyword evidence="10" id="KW-1185">Reference proteome</keyword>
<dbReference type="Gene3D" id="3.90.1210.10">
    <property type="entry name" value="Antifreeze-like/N-acetylneuraminic acid synthase C-terminal domain"/>
    <property type="match status" value="1"/>
</dbReference>
<dbReference type="InterPro" id="IPR017585">
    <property type="entry name" value="SAF_FlgA"/>
</dbReference>
<feature type="chain" id="PRO_5014493497" description="Flagella basal body P-ring formation protein FlgA" evidence="7">
    <location>
        <begin position="35"/>
        <end position="237"/>
    </location>
</feature>
<evidence type="ECO:0000313" key="9">
    <source>
        <dbReference type="EMBL" id="PMR71226.1"/>
    </source>
</evidence>
<evidence type="ECO:0000256" key="6">
    <source>
        <dbReference type="ARBA" id="ARBA00025643"/>
    </source>
</evidence>
<comment type="caution">
    <text evidence="9">The sequence shown here is derived from an EMBL/GenBank/DDBJ whole genome shotgun (WGS) entry which is preliminary data.</text>
</comment>
<dbReference type="CDD" id="cd11614">
    <property type="entry name" value="SAF_CpaB_FlgA_like"/>
    <property type="match status" value="1"/>
</dbReference>
<dbReference type="EMBL" id="PNRE01000019">
    <property type="protein sequence ID" value="PMR71226.1"/>
    <property type="molecule type" value="Genomic_DNA"/>
</dbReference>
<keyword evidence="4 7" id="KW-0732">Signal</keyword>
<comment type="function">
    <text evidence="6 7">Involved in the assembly process of the P-ring formation. It may associate with FlgF on the rod constituting a structure essential for the P-ring assembly or may act as a modulator protein for the P-ring assembly.</text>
</comment>
<evidence type="ECO:0000259" key="8">
    <source>
        <dbReference type="SMART" id="SM00858"/>
    </source>
</evidence>
<dbReference type="Pfam" id="PF17656">
    <property type="entry name" value="ChapFlgA_N"/>
    <property type="match status" value="1"/>
</dbReference>